<reference evidence="8" key="1">
    <citation type="journal article" date="2020" name="Stud. Mycol.">
        <title>101 Dothideomycetes genomes: a test case for predicting lifestyles and emergence of pathogens.</title>
        <authorList>
            <person name="Haridas S."/>
            <person name="Albert R."/>
            <person name="Binder M."/>
            <person name="Bloem J."/>
            <person name="Labutti K."/>
            <person name="Salamov A."/>
            <person name="Andreopoulos B."/>
            <person name="Baker S."/>
            <person name="Barry K."/>
            <person name="Bills G."/>
            <person name="Bluhm B."/>
            <person name="Cannon C."/>
            <person name="Castanera R."/>
            <person name="Culley D."/>
            <person name="Daum C."/>
            <person name="Ezra D."/>
            <person name="Gonzalez J."/>
            <person name="Henrissat B."/>
            <person name="Kuo A."/>
            <person name="Liang C."/>
            <person name="Lipzen A."/>
            <person name="Lutzoni F."/>
            <person name="Magnuson J."/>
            <person name="Mondo S."/>
            <person name="Nolan M."/>
            <person name="Ohm R."/>
            <person name="Pangilinan J."/>
            <person name="Park H.-J."/>
            <person name="Ramirez L."/>
            <person name="Alfaro M."/>
            <person name="Sun H."/>
            <person name="Tritt A."/>
            <person name="Yoshinaga Y."/>
            <person name="Zwiers L.-H."/>
            <person name="Turgeon B."/>
            <person name="Goodwin S."/>
            <person name="Spatafora J."/>
            <person name="Crous P."/>
            <person name="Grigoriev I."/>
        </authorList>
    </citation>
    <scope>NUCLEOTIDE SEQUENCE</scope>
    <source>
        <strain evidence="8">CBS 122367</strain>
    </source>
</reference>
<name>A0A6G1IEX1_9PLEO</name>
<evidence type="ECO:0000256" key="3">
    <source>
        <dbReference type="ARBA" id="ARBA00022989"/>
    </source>
</evidence>
<dbReference type="GO" id="GO:0016020">
    <property type="term" value="C:membrane"/>
    <property type="evidence" value="ECO:0007669"/>
    <property type="project" value="UniProtKB-SubCell"/>
</dbReference>
<gene>
    <name evidence="8" type="ORF">K458DRAFT_410407</name>
</gene>
<protein>
    <recommendedName>
        <fullName evidence="7">Rhodopsin domain-containing protein</fullName>
    </recommendedName>
</protein>
<dbReference type="OrthoDB" id="3784089at2759"/>
<dbReference type="PANTHER" id="PTHR33048:SF47">
    <property type="entry name" value="INTEGRAL MEMBRANE PROTEIN-RELATED"/>
    <property type="match status" value="1"/>
</dbReference>
<keyword evidence="4 6" id="KW-0472">Membrane</keyword>
<comment type="subcellular location">
    <subcellularLocation>
        <location evidence="1">Membrane</location>
        <topology evidence="1">Multi-pass membrane protein</topology>
    </subcellularLocation>
</comment>
<dbReference type="InterPro" id="IPR052337">
    <property type="entry name" value="SAT4-like"/>
</dbReference>
<sequence>MVAAGQIVIIICLLVSSAVCALRAYLRIWVAQQYTVAEFSLIVALVMELCFGIMQFMQYETIAAPPTPENRAVLAKLMFAATFFYLGSMWAVKISVNLLHIRVTRKITKVNVWAVRCLYLIIFTLAVAYVTYPLGCIPVSRKWEAALGRAKPCPPILAAWDFRPSSDVRTVCILPFPTLVLISEPSLRVAIIGVYSLAFFAIAVSLSRAVILSQKDPKTVGRILQILTMVELATTNVIGCVPGISSLFMAKYVSSSSRETRANLGYRMEGFSQISTKSLSGKPAAVNLPAESQQRDLSIGEGSGIPSRTCSTDNIINERAIKKVTVVTIRTD</sequence>
<keyword evidence="9" id="KW-1185">Reference proteome</keyword>
<feature type="domain" description="Rhodopsin" evidence="7">
    <location>
        <begin position="22"/>
        <end position="248"/>
    </location>
</feature>
<feature type="transmembrane region" description="Helical" evidence="6">
    <location>
        <begin position="223"/>
        <end position="249"/>
    </location>
</feature>
<accession>A0A6G1IEX1</accession>
<evidence type="ECO:0000256" key="1">
    <source>
        <dbReference type="ARBA" id="ARBA00004141"/>
    </source>
</evidence>
<dbReference type="InterPro" id="IPR049326">
    <property type="entry name" value="Rhodopsin_dom_fungi"/>
</dbReference>
<feature type="transmembrane region" description="Helical" evidence="6">
    <location>
        <begin position="77"/>
        <end position="101"/>
    </location>
</feature>
<evidence type="ECO:0000313" key="9">
    <source>
        <dbReference type="Proteomes" id="UP000799291"/>
    </source>
</evidence>
<feature type="transmembrane region" description="Helical" evidence="6">
    <location>
        <begin position="113"/>
        <end position="132"/>
    </location>
</feature>
<keyword evidence="3 6" id="KW-1133">Transmembrane helix</keyword>
<feature type="transmembrane region" description="Helical" evidence="6">
    <location>
        <begin position="189"/>
        <end position="211"/>
    </location>
</feature>
<feature type="transmembrane region" description="Helical" evidence="6">
    <location>
        <begin position="38"/>
        <end position="57"/>
    </location>
</feature>
<organism evidence="8 9">
    <name type="scientific">Lentithecium fluviatile CBS 122367</name>
    <dbReference type="NCBI Taxonomy" id="1168545"/>
    <lineage>
        <taxon>Eukaryota</taxon>
        <taxon>Fungi</taxon>
        <taxon>Dikarya</taxon>
        <taxon>Ascomycota</taxon>
        <taxon>Pezizomycotina</taxon>
        <taxon>Dothideomycetes</taxon>
        <taxon>Pleosporomycetidae</taxon>
        <taxon>Pleosporales</taxon>
        <taxon>Massarineae</taxon>
        <taxon>Lentitheciaceae</taxon>
        <taxon>Lentithecium</taxon>
    </lineage>
</organism>
<proteinExistence type="inferred from homology"/>
<evidence type="ECO:0000256" key="4">
    <source>
        <dbReference type="ARBA" id="ARBA00023136"/>
    </source>
</evidence>
<evidence type="ECO:0000313" key="8">
    <source>
        <dbReference type="EMBL" id="KAF2676449.1"/>
    </source>
</evidence>
<feature type="transmembrane region" description="Helical" evidence="6">
    <location>
        <begin position="6"/>
        <end position="26"/>
    </location>
</feature>
<dbReference type="AlphaFoldDB" id="A0A6G1IEX1"/>
<dbReference type="EMBL" id="MU005634">
    <property type="protein sequence ID" value="KAF2676449.1"/>
    <property type="molecule type" value="Genomic_DNA"/>
</dbReference>
<evidence type="ECO:0000256" key="5">
    <source>
        <dbReference type="ARBA" id="ARBA00038359"/>
    </source>
</evidence>
<evidence type="ECO:0000256" key="6">
    <source>
        <dbReference type="SAM" id="Phobius"/>
    </source>
</evidence>
<evidence type="ECO:0000259" key="7">
    <source>
        <dbReference type="Pfam" id="PF20684"/>
    </source>
</evidence>
<dbReference type="PANTHER" id="PTHR33048">
    <property type="entry name" value="PTH11-LIKE INTEGRAL MEMBRANE PROTEIN (AFU_ORTHOLOGUE AFUA_5G11245)"/>
    <property type="match status" value="1"/>
</dbReference>
<dbReference type="Proteomes" id="UP000799291">
    <property type="component" value="Unassembled WGS sequence"/>
</dbReference>
<dbReference type="Pfam" id="PF20684">
    <property type="entry name" value="Fung_rhodopsin"/>
    <property type="match status" value="1"/>
</dbReference>
<keyword evidence="2 6" id="KW-0812">Transmembrane</keyword>
<comment type="similarity">
    <text evidence="5">Belongs to the SAT4 family.</text>
</comment>
<evidence type="ECO:0000256" key="2">
    <source>
        <dbReference type="ARBA" id="ARBA00022692"/>
    </source>
</evidence>